<dbReference type="EMBL" id="LGRX02005221">
    <property type="protein sequence ID" value="KAK3278918.1"/>
    <property type="molecule type" value="Genomic_DNA"/>
</dbReference>
<accession>A0AAE0GJ81</accession>
<name>A0AAE0GJ81_9CHLO</name>
<comment type="caution">
    <text evidence="1">The sequence shown here is derived from an EMBL/GenBank/DDBJ whole genome shotgun (WGS) entry which is preliminary data.</text>
</comment>
<protein>
    <submittedName>
        <fullName evidence="1">Uncharacterized protein</fullName>
    </submittedName>
</protein>
<dbReference type="Proteomes" id="UP001190700">
    <property type="component" value="Unassembled WGS sequence"/>
</dbReference>
<organism evidence="1 2">
    <name type="scientific">Cymbomonas tetramitiformis</name>
    <dbReference type="NCBI Taxonomy" id="36881"/>
    <lineage>
        <taxon>Eukaryota</taxon>
        <taxon>Viridiplantae</taxon>
        <taxon>Chlorophyta</taxon>
        <taxon>Pyramimonadophyceae</taxon>
        <taxon>Pyramimonadales</taxon>
        <taxon>Pyramimonadaceae</taxon>
        <taxon>Cymbomonas</taxon>
    </lineage>
</organism>
<gene>
    <name evidence="1" type="ORF">CYMTET_13178</name>
</gene>
<sequence length="1237" mass="135088">MIKQSNGFHQTLAQSNLRAARYIRARKTKRIKLVKEAVALQQSAAGHPMQIPFDLDDPVLALSVKGRLTEGWVTVFECSAGRAMRATPTTVHMNFSELLHDSGVHCTHLCIANHADRAITITLRPEGTLTDAMYVDPSSAHVAAKATARIKCAVDSCATHGLLQQVLHMELDTDGSSGTSALKLADVVLKASVQPLHVEFSPSTLDFGVVCTSFCPIQRISDIKIPLRLQNRTDTPILVKAQLGKFASQWTSAVGIAPQQLVLPACSMGGEGIFEVCLTPGEVEGDLVGALWLAMGSASHLQRFEVRAALRRPHFQILDEDGRNVATNGCAVASLPPLPSVQPGQQVSTTFHLCSQAEAPFHFKFKGTCLLGVSPARGTLDPGGHAAITCTYAHVCSELPAIGSQRFTLPLKINQDVVLNLHMSVRTGLPQVQCQQQTLKFQLKHDALANHLERIPSIDAKFDIKNTGTLPLKFRPASSHVVLFQKHDIMPEGGVTVDPDKSTQLRVQLQLAHLNACHGHLDFATNSVSHPTCRIKYEVVQEARSRPMQFTPVGSVHLGRRCVGAIVQHTLCVHNPSQRNIKVKILTTKKHGLKEVVFLREDAGMTGAQEICNNLIKISPTSEVPVLVMVTVGDDTSARQWAEIEVQVVERKEYTMGPDGLLMETPPHCLHLTLECCCEAADEVTPDEDSNVRELQETPTLLQRSGMFSAADALFAMCQIEKSDNIWVKALVPVVMAIDAVLGDRCGDMHRQLVDCFQQNADGGTHPDQGTQQAERLLRYTLTLASGCTQLSEPLFAVLLSPICDLVPGCLDTAIQRASAQVLYLLAYDHAYAIRPPMRHQFMLLEAVWRGEPGAVEGTDDDTSPDWRVMKEACGVLQARLSSGGQAKLFDSAMLLEKRAQAMLGNKLDDPTWCAPAHQPIEALYEALGMVFKAMGHSALVHQNQSLLQLLDLVVNTARPSLHRAVLAFEMLSTPPGCLLPEPEKWEDLVPLLRVMALDDPSRLDSAWAEAILDDRKLSKVGQQLGCSDHVETGIHAAMTILRAQCGMTETTRRIMCAAKYLLQHQKYLPYSPREALEFVGLLMRASGMSTLFDAIATWTTHLGAATMETSVVLGPLKHLSEFLSDGLDLSPLETILAGPADESTRLVDTIPMLVEQQRTRLLEATKGYFCEGETLASRVLNADQVFSNLPSTTQEQATLCKDLCALLIPVAEALDTSPHDPVSLLHSSTRLMRVLA</sequence>
<proteinExistence type="predicted"/>
<evidence type="ECO:0000313" key="2">
    <source>
        <dbReference type="Proteomes" id="UP001190700"/>
    </source>
</evidence>
<keyword evidence="2" id="KW-1185">Reference proteome</keyword>
<evidence type="ECO:0000313" key="1">
    <source>
        <dbReference type="EMBL" id="KAK3278918.1"/>
    </source>
</evidence>
<dbReference type="AlphaFoldDB" id="A0AAE0GJ81"/>
<reference evidence="1 2" key="1">
    <citation type="journal article" date="2015" name="Genome Biol. Evol.">
        <title>Comparative Genomics of a Bacterivorous Green Alga Reveals Evolutionary Causalities and Consequences of Phago-Mixotrophic Mode of Nutrition.</title>
        <authorList>
            <person name="Burns J.A."/>
            <person name="Paasch A."/>
            <person name="Narechania A."/>
            <person name="Kim E."/>
        </authorList>
    </citation>
    <scope>NUCLEOTIDE SEQUENCE [LARGE SCALE GENOMIC DNA]</scope>
    <source>
        <strain evidence="1 2">PLY_AMNH</strain>
    </source>
</reference>